<dbReference type="PANTHER" id="PTHR48043:SF159">
    <property type="entry name" value="EG:EG0003.4 PROTEIN-RELATED"/>
    <property type="match status" value="1"/>
</dbReference>
<dbReference type="Gene3D" id="3.40.50.2000">
    <property type="entry name" value="Glycogen Phosphorylase B"/>
    <property type="match status" value="1"/>
</dbReference>
<dbReference type="PANTHER" id="PTHR48043">
    <property type="entry name" value="EG:EG0003.4 PROTEIN-RELATED"/>
    <property type="match status" value="1"/>
</dbReference>
<keyword evidence="7" id="KW-1185">Reference proteome</keyword>
<dbReference type="Proteomes" id="UP000250275">
    <property type="component" value="Unassembled WGS sequence"/>
</dbReference>
<comment type="catalytic activity">
    <reaction evidence="5">
        <text>glucuronate acceptor + UDP-alpha-D-glucuronate = acceptor beta-D-glucuronoside + UDP + H(+)</text>
        <dbReference type="Rhea" id="RHEA:21032"/>
        <dbReference type="ChEBI" id="CHEBI:15378"/>
        <dbReference type="ChEBI" id="CHEBI:58052"/>
        <dbReference type="ChEBI" id="CHEBI:58223"/>
        <dbReference type="ChEBI" id="CHEBI:132367"/>
        <dbReference type="ChEBI" id="CHEBI:132368"/>
        <dbReference type="EC" id="2.4.1.17"/>
    </reaction>
</comment>
<keyword evidence="5" id="KW-0812">Transmembrane</keyword>
<organism evidence="6 7">
    <name type="scientific">Eufriesea mexicana</name>
    <dbReference type="NCBI Taxonomy" id="516756"/>
    <lineage>
        <taxon>Eukaryota</taxon>
        <taxon>Metazoa</taxon>
        <taxon>Ecdysozoa</taxon>
        <taxon>Arthropoda</taxon>
        <taxon>Hexapoda</taxon>
        <taxon>Insecta</taxon>
        <taxon>Pterygota</taxon>
        <taxon>Neoptera</taxon>
        <taxon>Endopterygota</taxon>
        <taxon>Hymenoptera</taxon>
        <taxon>Apocrita</taxon>
        <taxon>Aculeata</taxon>
        <taxon>Apoidea</taxon>
        <taxon>Anthophila</taxon>
        <taxon>Apidae</taxon>
        <taxon>Eufriesea</taxon>
    </lineage>
</organism>
<dbReference type="Pfam" id="PF00201">
    <property type="entry name" value="UDPGT"/>
    <property type="match status" value="1"/>
</dbReference>
<dbReference type="SUPFAM" id="SSF53756">
    <property type="entry name" value="UDP-Glycosyltransferase/glycogen phosphorylase"/>
    <property type="match status" value="1"/>
</dbReference>
<dbReference type="EMBL" id="KQ759863">
    <property type="protein sequence ID" value="OAD62504.1"/>
    <property type="molecule type" value="Genomic_DNA"/>
</dbReference>
<dbReference type="GO" id="GO:0015020">
    <property type="term" value="F:glucuronosyltransferase activity"/>
    <property type="evidence" value="ECO:0007669"/>
    <property type="project" value="UniProtKB-EC"/>
</dbReference>
<evidence type="ECO:0000256" key="4">
    <source>
        <dbReference type="RuleBase" id="RU003718"/>
    </source>
</evidence>
<dbReference type="OrthoDB" id="5835829at2759"/>
<name>A0A310SXE3_9HYME</name>
<dbReference type="InterPro" id="IPR002213">
    <property type="entry name" value="UDP_glucos_trans"/>
</dbReference>
<evidence type="ECO:0000256" key="1">
    <source>
        <dbReference type="ARBA" id="ARBA00009995"/>
    </source>
</evidence>
<keyword evidence="5" id="KW-1133">Transmembrane helix</keyword>
<dbReference type="EC" id="2.4.1.17" evidence="5"/>
<accession>A0A310SXE3</accession>
<keyword evidence="2 4" id="KW-0328">Glycosyltransferase</keyword>
<comment type="similarity">
    <text evidence="1 4">Belongs to the UDP-glycosyltransferase family.</text>
</comment>
<evidence type="ECO:0000313" key="7">
    <source>
        <dbReference type="Proteomes" id="UP000250275"/>
    </source>
</evidence>
<dbReference type="FunFam" id="3.40.50.2000:FF:000021">
    <property type="entry name" value="UDP-glucuronosyltransferase"/>
    <property type="match status" value="1"/>
</dbReference>
<dbReference type="GO" id="GO:0016020">
    <property type="term" value="C:membrane"/>
    <property type="evidence" value="ECO:0007669"/>
    <property type="project" value="UniProtKB-SubCell"/>
</dbReference>
<dbReference type="AlphaFoldDB" id="A0A310SXE3"/>
<dbReference type="CDD" id="cd03784">
    <property type="entry name" value="GT1_Gtf-like"/>
    <property type="match status" value="1"/>
</dbReference>
<comment type="subcellular location">
    <subcellularLocation>
        <location evidence="5">Membrane</location>
        <topology evidence="5">Single-pass membrane protein</topology>
    </subcellularLocation>
</comment>
<evidence type="ECO:0000256" key="3">
    <source>
        <dbReference type="ARBA" id="ARBA00022679"/>
    </source>
</evidence>
<dbReference type="InterPro" id="IPR050271">
    <property type="entry name" value="UDP-glycosyltransferase"/>
</dbReference>
<evidence type="ECO:0000256" key="2">
    <source>
        <dbReference type="ARBA" id="ARBA00022676"/>
    </source>
</evidence>
<proteinExistence type="inferred from homology"/>
<dbReference type="PROSITE" id="PS00375">
    <property type="entry name" value="UDPGT"/>
    <property type="match status" value="1"/>
</dbReference>
<feature type="transmembrane region" description="Helical" evidence="5">
    <location>
        <begin position="396"/>
        <end position="416"/>
    </location>
</feature>
<keyword evidence="3 4" id="KW-0808">Transferase</keyword>
<sequence length="437" mass="50583">MRFDGITWFNSLEIRFFDMCADFARNVFEDPQMKKLYAPDSNAKFDVFLTEFLYMPSLYAFAHRYNIPMIALSSLGTAAINEHVFRGVVFPSHESTWEMEASTGPNLPFTKRLSNFLIMWRMMYIFHRDVFPTHQRIAESYLGPLPSMLDIMKNVSAFFIDQSDILTPARPKLANVVTFTSFHISENPDPLPKDLQEFIDDADAGFIYFSLGSNVKSADLPTELRRMFCDVFSKLPYRVVWKFETDLEEKPANVYSSKWFSQQTILAHPKIKLFITQGGLQSTEETIHFGVPVIVFPVIGDQDYQASRVDALGFGKRLEITTVTRDEFESAIQEVITNKEYKERIIRIRSLIRDTPYDLVENLIWWTEYIVRSDGAPHLRSSLATQPWYRYCDMDIVVFLTTVTSFVILTAISLIVRIIASLRKSWPPTVHQKQKIS</sequence>
<evidence type="ECO:0000313" key="6">
    <source>
        <dbReference type="EMBL" id="OAD62504.1"/>
    </source>
</evidence>
<reference evidence="6 7" key="1">
    <citation type="submission" date="2015-07" db="EMBL/GenBank/DDBJ databases">
        <title>The genome of Eufriesea mexicana.</title>
        <authorList>
            <person name="Pan H."/>
            <person name="Kapheim K."/>
        </authorList>
    </citation>
    <scope>NUCLEOTIDE SEQUENCE [LARGE SCALE GENOMIC DNA]</scope>
    <source>
        <strain evidence="6">0111107269</strain>
        <tissue evidence="6">Whole body</tissue>
    </source>
</reference>
<gene>
    <name evidence="6" type="ORF">WN48_07382</name>
</gene>
<keyword evidence="5" id="KW-0472">Membrane</keyword>
<evidence type="ECO:0000256" key="5">
    <source>
        <dbReference type="RuleBase" id="RU362059"/>
    </source>
</evidence>
<protein>
    <recommendedName>
        <fullName evidence="5">UDP-glucuronosyltransferase</fullName>
        <ecNumber evidence="5">2.4.1.17</ecNumber>
    </recommendedName>
</protein>
<dbReference type="InterPro" id="IPR035595">
    <property type="entry name" value="UDP_glycos_trans_CS"/>
</dbReference>